<evidence type="ECO:0000313" key="4">
    <source>
        <dbReference type="Proteomes" id="UP000694380"/>
    </source>
</evidence>
<dbReference type="InterPro" id="IPR011598">
    <property type="entry name" value="bHLH_dom"/>
</dbReference>
<dbReference type="InterPro" id="IPR050433">
    <property type="entry name" value="Myc_transcription_factors"/>
</dbReference>
<dbReference type="AlphaFoldDB" id="A0A8C3FU13"/>
<name>A0A8C3FU13_CHRPI</name>
<keyword evidence="4" id="KW-1185">Reference proteome</keyword>
<dbReference type="SUPFAM" id="SSF47459">
    <property type="entry name" value="HLH, helix-loop-helix DNA-binding domain"/>
    <property type="match status" value="1"/>
</dbReference>
<dbReference type="PRINTS" id="PR00044">
    <property type="entry name" value="LEUZIPPRMYC"/>
</dbReference>
<evidence type="ECO:0000313" key="3">
    <source>
        <dbReference type="Ensembl" id="ENSCPBP00000013425.1"/>
    </source>
</evidence>
<dbReference type="InterPro" id="IPR036638">
    <property type="entry name" value="HLH_DNA-bd_sf"/>
</dbReference>
<reference evidence="3" key="1">
    <citation type="submission" date="2025-08" db="UniProtKB">
        <authorList>
            <consortium name="Ensembl"/>
        </authorList>
    </citation>
    <scope>IDENTIFICATION</scope>
</reference>
<dbReference type="Ensembl" id="ENSCPBT00000015934.1">
    <property type="protein sequence ID" value="ENSCPBP00000013425.1"/>
    <property type="gene ID" value="ENSCPBG00000010045.1"/>
</dbReference>
<dbReference type="FunFam" id="4.10.280.10:FF:000019">
    <property type="entry name" value="Myc proto-oncogene protein"/>
    <property type="match status" value="1"/>
</dbReference>
<dbReference type="GO" id="GO:0003700">
    <property type="term" value="F:DNA-binding transcription factor activity"/>
    <property type="evidence" value="ECO:0007669"/>
    <property type="project" value="InterPro"/>
</dbReference>
<dbReference type="PANTHER" id="PTHR45851">
    <property type="entry name" value="MYC PROTO-ONCOGENE"/>
    <property type="match status" value="1"/>
</dbReference>
<feature type="domain" description="BHLH" evidence="2">
    <location>
        <begin position="13"/>
        <end position="65"/>
    </location>
</feature>
<accession>A0A8C3FU13</accession>
<keyword evidence="1" id="KW-0238">DNA-binding</keyword>
<evidence type="ECO:0000256" key="1">
    <source>
        <dbReference type="ARBA" id="ARBA00023125"/>
    </source>
</evidence>
<dbReference type="GeneTree" id="ENSGT00940000158432"/>
<organism evidence="3 4">
    <name type="scientific">Chrysemys picta bellii</name>
    <name type="common">Western painted turtle</name>
    <name type="synonym">Emys bellii</name>
    <dbReference type="NCBI Taxonomy" id="8478"/>
    <lineage>
        <taxon>Eukaryota</taxon>
        <taxon>Metazoa</taxon>
        <taxon>Chordata</taxon>
        <taxon>Craniata</taxon>
        <taxon>Vertebrata</taxon>
        <taxon>Euteleostomi</taxon>
        <taxon>Archelosauria</taxon>
        <taxon>Testudinata</taxon>
        <taxon>Testudines</taxon>
        <taxon>Cryptodira</taxon>
        <taxon>Durocryptodira</taxon>
        <taxon>Testudinoidea</taxon>
        <taxon>Emydidae</taxon>
        <taxon>Chrysemys</taxon>
    </lineage>
</organism>
<dbReference type="SMART" id="SM00353">
    <property type="entry name" value="HLH"/>
    <property type="match status" value="1"/>
</dbReference>
<dbReference type="PROSITE" id="PS50888">
    <property type="entry name" value="BHLH"/>
    <property type="match status" value="1"/>
</dbReference>
<protein>
    <recommendedName>
        <fullName evidence="2">BHLH domain-containing protein</fullName>
    </recommendedName>
</protein>
<sequence length="90" mass="10503">EDDVEDIEVLADSKRLRLNCLERQRNKDLRSSFLTLRDHVPELVKNEKAAKILIWNKATDYIHSLQGLIRQRGDSQPLWALPGQKDPVRE</sequence>
<dbReference type="Pfam" id="PF00010">
    <property type="entry name" value="HLH"/>
    <property type="match status" value="1"/>
</dbReference>
<reference evidence="3" key="2">
    <citation type="submission" date="2025-09" db="UniProtKB">
        <authorList>
            <consortium name="Ensembl"/>
        </authorList>
    </citation>
    <scope>IDENTIFICATION</scope>
</reference>
<dbReference type="GO" id="GO:0046983">
    <property type="term" value="F:protein dimerization activity"/>
    <property type="evidence" value="ECO:0007669"/>
    <property type="project" value="InterPro"/>
</dbReference>
<proteinExistence type="predicted"/>
<dbReference type="InterPro" id="IPR002418">
    <property type="entry name" value="Tscrpt_reg_Myc"/>
</dbReference>
<dbReference type="GO" id="GO:0003677">
    <property type="term" value="F:DNA binding"/>
    <property type="evidence" value="ECO:0007669"/>
    <property type="project" value="UniProtKB-KW"/>
</dbReference>
<evidence type="ECO:0000259" key="2">
    <source>
        <dbReference type="PROSITE" id="PS50888"/>
    </source>
</evidence>
<dbReference type="Proteomes" id="UP000694380">
    <property type="component" value="Unplaced"/>
</dbReference>
<dbReference type="Gene3D" id="4.10.280.10">
    <property type="entry name" value="Helix-loop-helix DNA-binding domain"/>
    <property type="match status" value="1"/>
</dbReference>